<dbReference type="AlphaFoldDB" id="A0A9N8H0U2"/>
<proteinExistence type="predicted"/>
<reference evidence="3" key="1">
    <citation type="submission" date="2020-06" db="EMBL/GenBank/DDBJ databases">
        <authorList>
            <consortium name="Plant Systems Biology data submission"/>
        </authorList>
    </citation>
    <scope>NUCLEOTIDE SEQUENCE</scope>
    <source>
        <strain evidence="3">D6</strain>
    </source>
</reference>
<keyword evidence="2" id="KW-0472">Membrane</keyword>
<gene>
    <name evidence="3" type="ORF">SEMRO_27_G018020.1</name>
</gene>
<dbReference type="Proteomes" id="UP001153069">
    <property type="component" value="Unassembled WGS sequence"/>
</dbReference>
<feature type="region of interest" description="Disordered" evidence="1">
    <location>
        <begin position="91"/>
        <end position="116"/>
    </location>
</feature>
<evidence type="ECO:0000313" key="4">
    <source>
        <dbReference type="Proteomes" id="UP001153069"/>
    </source>
</evidence>
<feature type="compositionally biased region" description="Polar residues" evidence="1">
    <location>
        <begin position="152"/>
        <end position="168"/>
    </location>
</feature>
<protein>
    <submittedName>
        <fullName evidence="3">Uncharacterized protein</fullName>
    </submittedName>
</protein>
<evidence type="ECO:0000256" key="1">
    <source>
        <dbReference type="SAM" id="MobiDB-lite"/>
    </source>
</evidence>
<sequence length="595" mass="66748">MRTKLAKQPRGGAIRESVRLLVYVVVLTTGTALSYWSTPLLNWMNVNATTTTKVNGTSTSSSGYTNTTTPLESKDSMIVDLLKQQMQELEKEKSNLKESLERERKHSEELLKEKESIEKEHMHAEELLKQNESIEKNHQQPQTETGLEEVKTATSIDPQPNTKVESLESNTAKVEIAPNPDGSMASDISSMYHLPDQSRVVVELRSDARCPRPYLVGRLSGPALVRLAWTWSSGNGKSGSVMTGTYDVPDNGEYFLEILVVHCNDFSYGVRSALEDRDNLKSPTLKVTGEPNPLTFNFQPVCTEDPFKGRLTSKTASILIAQNGNTDGEVVPGFWKKTDKVKATVLHTRLQPELCYHEFMAQQNLSQICHEQVQLDRFLDYEFEWSSSMKHLSAEAVQQSSLTTICIAGWSHARLLVNVSTTMGFRPVNPTQNLYNITTKWVKAKYPLDVVNQVNFMKEKNCSSLIIGVTQWPASYDGNRPTLLGDYYKDLKDMVQAVRTAIPGLSLFFRSVHITPLMGSAIMCPPKDWRTGTAMNGYNEVIQQVCQEMNIQFLDATFLTAPVWDASPDYNHLDERTSNAEILYLASSALLLRGK</sequence>
<accession>A0A9N8H0U2</accession>
<keyword evidence="2" id="KW-0812">Transmembrane</keyword>
<feature type="region of interest" description="Disordered" evidence="1">
    <location>
        <begin position="135"/>
        <end position="168"/>
    </location>
</feature>
<dbReference type="EMBL" id="CAICTM010000027">
    <property type="protein sequence ID" value="CAB9497858.1"/>
    <property type="molecule type" value="Genomic_DNA"/>
</dbReference>
<comment type="caution">
    <text evidence="3">The sequence shown here is derived from an EMBL/GenBank/DDBJ whole genome shotgun (WGS) entry which is preliminary data.</text>
</comment>
<keyword evidence="2" id="KW-1133">Transmembrane helix</keyword>
<evidence type="ECO:0000256" key="2">
    <source>
        <dbReference type="SAM" id="Phobius"/>
    </source>
</evidence>
<name>A0A9N8H0U2_9STRA</name>
<dbReference type="OrthoDB" id="10662496at2759"/>
<organism evidence="3 4">
    <name type="scientific">Seminavis robusta</name>
    <dbReference type="NCBI Taxonomy" id="568900"/>
    <lineage>
        <taxon>Eukaryota</taxon>
        <taxon>Sar</taxon>
        <taxon>Stramenopiles</taxon>
        <taxon>Ochrophyta</taxon>
        <taxon>Bacillariophyta</taxon>
        <taxon>Bacillariophyceae</taxon>
        <taxon>Bacillariophycidae</taxon>
        <taxon>Naviculales</taxon>
        <taxon>Naviculaceae</taxon>
        <taxon>Seminavis</taxon>
    </lineage>
</organism>
<evidence type="ECO:0000313" key="3">
    <source>
        <dbReference type="EMBL" id="CAB9497858.1"/>
    </source>
</evidence>
<feature type="transmembrane region" description="Helical" evidence="2">
    <location>
        <begin position="20"/>
        <end position="37"/>
    </location>
</feature>
<dbReference type="SUPFAM" id="SSF52266">
    <property type="entry name" value="SGNH hydrolase"/>
    <property type="match status" value="1"/>
</dbReference>
<keyword evidence="4" id="KW-1185">Reference proteome</keyword>
<dbReference type="CDD" id="cd22249">
    <property type="entry name" value="UDM1_RNF168_RNF169-like"/>
    <property type="match status" value="1"/>
</dbReference>